<evidence type="ECO:0000256" key="7">
    <source>
        <dbReference type="RuleBase" id="RU003557"/>
    </source>
</evidence>
<accession>A0ABW6SAD9</accession>
<evidence type="ECO:0000256" key="4">
    <source>
        <dbReference type="ARBA" id="ARBA00023315"/>
    </source>
</evidence>
<evidence type="ECO:0000256" key="1">
    <source>
        <dbReference type="ARBA" id="ARBA00010982"/>
    </source>
</evidence>
<evidence type="ECO:0000256" key="6">
    <source>
        <dbReference type="ARBA" id="ARBA00040529"/>
    </source>
</evidence>
<evidence type="ECO:0000256" key="3">
    <source>
        <dbReference type="ARBA" id="ARBA00022679"/>
    </source>
</evidence>
<comment type="caution">
    <text evidence="10">The sequence shown here is derived from an EMBL/GenBank/DDBJ whole genome shotgun (WGS) entry which is preliminary data.</text>
</comment>
<keyword evidence="4 7" id="KW-0012">Acyltransferase</keyword>
<dbReference type="EMBL" id="JBIAQY010000018">
    <property type="protein sequence ID" value="MFF3573285.1"/>
    <property type="molecule type" value="Genomic_DNA"/>
</dbReference>
<proteinExistence type="inferred from homology"/>
<dbReference type="CDD" id="cd00751">
    <property type="entry name" value="thiolase"/>
    <property type="match status" value="1"/>
</dbReference>
<feature type="domain" description="Thiolase N-terminal" evidence="8">
    <location>
        <begin position="16"/>
        <end position="261"/>
    </location>
</feature>
<dbReference type="PANTHER" id="PTHR18919:SF107">
    <property type="entry name" value="ACETYL-COA ACETYLTRANSFERASE, CYTOSOLIC"/>
    <property type="match status" value="1"/>
</dbReference>
<dbReference type="RefSeq" id="WP_040831077.1">
    <property type="nucleotide sequence ID" value="NZ_JBIAQY010000018.1"/>
</dbReference>
<dbReference type="SUPFAM" id="SSF53901">
    <property type="entry name" value="Thiolase-like"/>
    <property type="match status" value="1"/>
</dbReference>
<sequence length="394" mass="41056">MKYDDVAIPAGLLWSSPFVRWQGAVSDISSVDLATAVTTRALADRQVDPGIIDEVVLGITIPQPGYFFGPPTIAARIGIPNVTGPMVSQACATAVAALHSAAASVTTGSGTDLVITTDRTSNGPTVVYPQPSAAGGSPQVEDFVQSNFARDPWAGTSMLAAAETVARERRIGREEIDDIAALRYEQYQRALADDRAFQRNYMVPIELTVGRRSISIVEDTGVRPVDRAAIASLSPAVTDGVHTGASQTHPADGAAGALVTTTARARELSDEPIVHVLSTGFAHVAPTHMPEAPVPAARRALDAAGLTFHQVDAITTHNPFAVNDMVFARETGVDPAKMNSYGCSLIWGHPQAPTGMRAIAELVTELTARGGGIGLFTGCAAGDTGAAVVVRVGD</sequence>
<evidence type="ECO:0000313" key="10">
    <source>
        <dbReference type="EMBL" id="MFF3573285.1"/>
    </source>
</evidence>
<dbReference type="Pfam" id="PF00108">
    <property type="entry name" value="Thiolase_N"/>
    <property type="match status" value="1"/>
</dbReference>
<dbReference type="InterPro" id="IPR020615">
    <property type="entry name" value="Thiolase_acyl_enz_int_AS"/>
</dbReference>
<dbReference type="EC" id="2.3.1.9" evidence="2"/>
<dbReference type="InterPro" id="IPR020617">
    <property type="entry name" value="Thiolase_C"/>
</dbReference>
<dbReference type="Proteomes" id="UP001601992">
    <property type="component" value="Unassembled WGS sequence"/>
</dbReference>
<feature type="domain" description="Thiolase C-terminal" evidence="9">
    <location>
        <begin position="273"/>
        <end position="391"/>
    </location>
</feature>
<dbReference type="Gene3D" id="3.40.47.10">
    <property type="match status" value="2"/>
</dbReference>
<gene>
    <name evidence="10" type="ORF">ACFYXQ_36550</name>
</gene>
<evidence type="ECO:0000259" key="8">
    <source>
        <dbReference type="Pfam" id="PF00108"/>
    </source>
</evidence>
<dbReference type="PIRSF" id="PIRSF000429">
    <property type="entry name" value="Ac-CoA_Ac_transf"/>
    <property type="match status" value="1"/>
</dbReference>
<reference evidence="10 11" key="1">
    <citation type="submission" date="2024-10" db="EMBL/GenBank/DDBJ databases">
        <title>The Natural Products Discovery Center: Release of the First 8490 Sequenced Strains for Exploring Actinobacteria Biosynthetic Diversity.</title>
        <authorList>
            <person name="Kalkreuter E."/>
            <person name="Kautsar S.A."/>
            <person name="Yang D."/>
            <person name="Bader C.D."/>
            <person name="Teijaro C.N."/>
            <person name="Fluegel L."/>
            <person name="Davis C.M."/>
            <person name="Simpson J.R."/>
            <person name="Lauterbach L."/>
            <person name="Steele A.D."/>
            <person name="Gui C."/>
            <person name="Meng S."/>
            <person name="Li G."/>
            <person name="Viehrig K."/>
            <person name="Ye F."/>
            <person name="Su P."/>
            <person name="Kiefer A.F."/>
            <person name="Nichols A."/>
            <person name="Cepeda A.J."/>
            <person name="Yan W."/>
            <person name="Fan B."/>
            <person name="Jiang Y."/>
            <person name="Adhikari A."/>
            <person name="Zheng C.-J."/>
            <person name="Schuster L."/>
            <person name="Cowan T.M."/>
            <person name="Smanski M.J."/>
            <person name="Chevrette M.G."/>
            <person name="De Carvalho L.P.S."/>
            <person name="Shen B."/>
        </authorList>
    </citation>
    <scope>NUCLEOTIDE SEQUENCE [LARGE SCALE GENOMIC DNA]</scope>
    <source>
        <strain evidence="10 11">NPDC002593</strain>
    </source>
</reference>
<evidence type="ECO:0000313" key="11">
    <source>
        <dbReference type="Proteomes" id="UP001601992"/>
    </source>
</evidence>
<dbReference type="InterPro" id="IPR002155">
    <property type="entry name" value="Thiolase"/>
</dbReference>
<organism evidence="10 11">
    <name type="scientific">Nocardia jiangxiensis</name>
    <dbReference type="NCBI Taxonomy" id="282685"/>
    <lineage>
        <taxon>Bacteria</taxon>
        <taxon>Bacillati</taxon>
        <taxon>Actinomycetota</taxon>
        <taxon>Actinomycetes</taxon>
        <taxon>Mycobacteriales</taxon>
        <taxon>Nocardiaceae</taxon>
        <taxon>Nocardia</taxon>
    </lineage>
</organism>
<name>A0ABW6SAD9_9NOCA</name>
<evidence type="ECO:0000256" key="2">
    <source>
        <dbReference type="ARBA" id="ARBA00012705"/>
    </source>
</evidence>
<dbReference type="InterPro" id="IPR020616">
    <property type="entry name" value="Thiolase_N"/>
</dbReference>
<dbReference type="Pfam" id="PF02803">
    <property type="entry name" value="Thiolase_C"/>
    <property type="match status" value="1"/>
</dbReference>
<comment type="similarity">
    <text evidence="1 7">Belongs to the thiolase-like superfamily. Thiolase family.</text>
</comment>
<dbReference type="PROSITE" id="PS00098">
    <property type="entry name" value="THIOLASE_1"/>
    <property type="match status" value="1"/>
</dbReference>
<keyword evidence="3 7" id="KW-0808">Transferase</keyword>
<protein>
    <recommendedName>
        <fullName evidence="6">Probable acetyl-CoA acetyltransferase</fullName>
        <ecNumber evidence="2">2.3.1.9</ecNumber>
    </recommendedName>
    <alternativeName>
        <fullName evidence="5">Acetoacetyl-CoA thiolase</fullName>
    </alternativeName>
</protein>
<keyword evidence="11" id="KW-1185">Reference proteome</keyword>
<evidence type="ECO:0000256" key="5">
    <source>
        <dbReference type="ARBA" id="ARBA00030755"/>
    </source>
</evidence>
<dbReference type="PANTHER" id="PTHR18919">
    <property type="entry name" value="ACETYL-COA C-ACYLTRANSFERASE"/>
    <property type="match status" value="1"/>
</dbReference>
<evidence type="ECO:0000259" key="9">
    <source>
        <dbReference type="Pfam" id="PF02803"/>
    </source>
</evidence>
<dbReference type="InterPro" id="IPR016039">
    <property type="entry name" value="Thiolase-like"/>
</dbReference>